<protein>
    <submittedName>
        <fullName evidence="2">Uncharacterized protein</fullName>
    </submittedName>
</protein>
<keyword evidence="1" id="KW-1133">Transmembrane helix</keyword>
<keyword evidence="1" id="KW-0812">Transmembrane</keyword>
<name>A0A0H5RDR9_9EUKA</name>
<evidence type="ECO:0000256" key="1">
    <source>
        <dbReference type="SAM" id="Phobius"/>
    </source>
</evidence>
<sequence>MDEHNFWRDVPIDLPPVRVLALHPPPEPELALEIVPGEAGNAAFILSRYESLVLILRSISTYFGVMLYWATYFEMRALLHDRSLAREPFSSDMLYFVHGVALFSALAAGVVLLFDSRFCFLLLTSTYLALPSLAEKSIPHLVASPSFMLYYASIRGNGFSANTREPAMLHVGYFSIFCDIPIALLLAVIAISVTTPPWSFFTFAFPLAIVNSASGCFIMPCAFMGPPIGCEDVLVGEGGAKLEDAEIRIRKIQKIKAMEIVLEHNHVVVGLPVVFNNEHNT</sequence>
<evidence type="ECO:0000313" key="2">
    <source>
        <dbReference type="EMBL" id="CRZ11712.1"/>
    </source>
</evidence>
<organism evidence="2">
    <name type="scientific">Spongospora subterranea</name>
    <dbReference type="NCBI Taxonomy" id="70186"/>
    <lineage>
        <taxon>Eukaryota</taxon>
        <taxon>Sar</taxon>
        <taxon>Rhizaria</taxon>
        <taxon>Endomyxa</taxon>
        <taxon>Phytomyxea</taxon>
        <taxon>Plasmodiophorida</taxon>
        <taxon>Plasmodiophoridae</taxon>
        <taxon>Spongospora</taxon>
    </lineage>
</organism>
<reference evidence="2" key="1">
    <citation type="submission" date="2015-04" db="EMBL/GenBank/DDBJ databases">
        <title>The genome sequence of the plant pathogenic Rhizarian Plasmodiophora brassicae reveals insights in its biotrophic life cycle and the origin of chitin synthesis.</title>
        <authorList>
            <person name="Schwelm A."/>
            <person name="Fogelqvist J."/>
            <person name="Knaust A."/>
            <person name="Julke S."/>
            <person name="Lilja T."/>
            <person name="Dhandapani V."/>
            <person name="Bonilla-Rosso G."/>
            <person name="Karlsson M."/>
            <person name="Shevchenko A."/>
            <person name="Choi S.R."/>
            <person name="Kim H.G."/>
            <person name="Park J.Y."/>
            <person name="Lim Y.P."/>
            <person name="Ludwig-Muller J."/>
            <person name="Dixelius C."/>
        </authorList>
    </citation>
    <scope>NUCLEOTIDE SEQUENCE</scope>
    <source>
        <tissue evidence="2">Potato root galls</tissue>
    </source>
</reference>
<feature type="transmembrane region" description="Helical" evidence="1">
    <location>
        <begin position="93"/>
        <end position="114"/>
    </location>
</feature>
<feature type="transmembrane region" description="Helical" evidence="1">
    <location>
        <begin position="54"/>
        <end position="73"/>
    </location>
</feature>
<dbReference type="AlphaFoldDB" id="A0A0H5RDR9"/>
<feature type="transmembrane region" description="Helical" evidence="1">
    <location>
        <begin position="171"/>
        <end position="192"/>
    </location>
</feature>
<feature type="non-terminal residue" evidence="2">
    <location>
        <position position="281"/>
    </location>
</feature>
<accession>A0A0H5RDR9</accession>
<dbReference type="EMBL" id="HACM01011270">
    <property type="protein sequence ID" value="CRZ11712.1"/>
    <property type="molecule type" value="Transcribed_RNA"/>
</dbReference>
<feature type="transmembrane region" description="Helical" evidence="1">
    <location>
        <begin position="198"/>
        <end position="218"/>
    </location>
</feature>
<proteinExistence type="predicted"/>
<keyword evidence="1" id="KW-0472">Membrane</keyword>